<keyword evidence="3" id="KW-0378">Hydrolase</keyword>
<evidence type="ECO:0000313" key="3">
    <source>
        <dbReference type="EMBL" id="MCT8970286.1"/>
    </source>
</evidence>
<dbReference type="Proteomes" id="UP001320898">
    <property type="component" value="Unassembled WGS sequence"/>
</dbReference>
<dbReference type="GO" id="GO:0005737">
    <property type="term" value="C:cytoplasm"/>
    <property type="evidence" value="ECO:0007669"/>
    <property type="project" value="TreeGrafter"/>
</dbReference>
<sequence>MTAETENALGLALADARLEGQPIDPGAVAAAGDWPPADAETAERIGEIATQAMGEPVAGWKIGATSPEAQAIMGCDGPFLGPLFAPRIHADGTTIPYAPGTLGVECEFAFRIGTKQPTGKADYDATSVAALVMSCHPALEIVGRRTRGDAFPGVTEAIADFALNVAFVHGPAIMDWQDVDLGAAEVRGLVDGQQTNAGHGRNVLGHPLNALAWLANALALRGNGLRPGDWVSTGTCLGVVPAAAGTTVSGDYGPLGRVAVTFEG</sequence>
<dbReference type="GO" id="GO:0008684">
    <property type="term" value="F:2-oxopent-4-enoate hydratase activity"/>
    <property type="evidence" value="ECO:0007669"/>
    <property type="project" value="TreeGrafter"/>
</dbReference>
<protein>
    <submittedName>
        <fullName evidence="3">Fumarylacetoacetate hydrolase family protein</fullName>
    </submittedName>
</protein>
<comment type="caution">
    <text evidence="3">The sequence shown here is derived from an EMBL/GenBank/DDBJ whole genome shotgun (WGS) entry which is preliminary data.</text>
</comment>
<dbReference type="RefSeq" id="WP_261613858.1">
    <property type="nucleotide sequence ID" value="NZ_JALIDZ010000001.1"/>
</dbReference>
<dbReference type="EMBL" id="JALIDZ010000001">
    <property type="protein sequence ID" value="MCT8970286.1"/>
    <property type="molecule type" value="Genomic_DNA"/>
</dbReference>
<reference evidence="3 4" key="1">
    <citation type="submission" date="2022-04" db="EMBL/GenBank/DDBJ databases">
        <authorList>
            <person name="Ye Y.-Q."/>
            <person name="Du Z.-J."/>
        </authorList>
    </citation>
    <scope>NUCLEOTIDE SEQUENCE [LARGE SCALE GENOMIC DNA]</scope>
    <source>
        <strain evidence="3 4">A6E488</strain>
    </source>
</reference>
<dbReference type="PANTHER" id="PTHR30143:SF0">
    <property type="entry name" value="2-KETO-4-PENTENOATE HYDRATASE"/>
    <property type="match status" value="1"/>
</dbReference>
<organism evidence="3 4">
    <name type="scientific">Microbaculum marinisediminis</name>
    <dbReference type="NCBI Taxonomy" id="2931392"/>
    <lineage>
        <taxon>Bacteria</taxon>
        <taxon>Pseudomonadati</taxon>
        <taxon>Pseudomonadota</taxon>
        <taxon>Alphaproteobacteria</taxon>
        <taxon>Hyphomicrobiales</taxon>
        <taxon>Tepidamorphaceae</taxon>
        <taxon>Microbaculum</taxon>
    </lineage>
</organism>
<dbReference type="AlphaFoldDB" id="A0AAW5QQD4"/>
<dbReference type="InterPro" id="IPR036663">
    <property type="entry name" value="Fumarylacetoacetase_C_sf"/>
</dbReference>
<name>A0AAW5QQD4_9HYPH</name>
<feature type="domain" description="Fumarylacetoacetase-like C-terminal" evidence="2">
    <location>
        <begin position="88"/>
        <end position="245"/>
    </location>
</feature>
<proteinExistence type="predicted"/>
<evidence type="ECO:0000259" key="2">
    <source>
        <dbReference type="Pfam" id="PF01557"/>
    </source>
</evidence>
<dbReference type="PANTHER" id="PTHR30143">
    <property type="entry name" value="ACID HYDRATASE"/>
    <property type="match status" value="1"/>
</dbReference>
<dbReference type="InterPro" id="IPR011234">
    <property type="entry name" value="Fumarylacetoacetase-like_C"/>
</dbReference>
<evidence type="ECO:0000313" key="4">
    <source>
        <dbReference type="Proteomes" id="UP001320898"/>
    </source>
</evidence>
<accession>A0AAW5QQD4</accession>
<keyword evidence="1" id="KW-0456">Lyase</keyword>
<dbReference type="GO" id="GO:0016787">
    <property type="term" value="F:hydrolase activity"/>
    <property type="evidence" value="ECO:0007669"/>
    <property type="project" value="UniProtKB-KW"/>
</dbReference>
<dbReference type="Pfam" id="PF01557">
    <property type="entry name" value="FAA_hydrolase"/>
    <property type="match status" value="1"/>
</dbReference>
<dbReference type="SUPFAM" id="SSF56529">
    <property type="entry name" value="FAH"/>
    <property type="match status" value="1"/>
</dbReference>
<keyword evidence="4" id="KW-1185">Reference proteome</keyword>
<dbReference type="Gene3D" id="3.90.850.10">
    <property type="entry name" value="Fumarylacetoacetase-like, C-terminal domain"/>
    <property type="match status" value="1"/>
</dbReference>
<dbReference type="InterPro" id="IPR050772">
    <property type="entry name" value="Hydratase-Decarb/MhpD_sf"/>
</dbReference>
<evidence type="ECO:0000256" key="1">
    <source>
        <dbReference type="ARBA" id="ARBA00023239"/>
    </source>
</evidence>
<gene>
    <name evidence="3" type="ORF">MUB46_00285</name>
</gene>